<dbReference type="Proteomes" id="UP000051887">
    <property type="component" value="Unassembled WGS sequence"/>
</dbReference>
<dbReference type="Proteomes" id="UP000051086">
    <property type="component" value="Unassembled WGS sequence"/>
</dbReference>
<keyword evidence="3" id="KW-1185">Reference proteome</keyword>
<evidence type="ECO:0000313" key="4">
    <source>
        <dbReference type="Proteomes" id="UP000051887"/>
    </source>
</evidence>
<dbReference type="RefSeq" id="WP_058243538.1">
    <property type="nucleotide sequence ID" value="NZ_CYSB01000041.1"/>
</dbReference>
<dbReference type="EMBL" id="CYSC01000031">
    <property type="protein sequence ID" value="CUH72336.1"/>
    <property type="molecule type" value="Genomic_DNA"/>
</dbReference>
<proteinExistence type="predicted"/>
<dbReference type="AlphaFoldDB" id="A0A0N7LWU0"/>
<dbReference type="OrthoDB" id="7770576at2"/>
<evidence type="ECO:0000313" key="1">
    <source>
        <dbReference type="EMBL" id="CUH70034.1"/>
    </source>
</evidence>
<organism evidence="2 4">
    <name type="scientific">Thalassovita autumnalis</name>
    <dbReference type="NCBI Taxonomy" id="2072972"/>
    <lineage>
        <taxon>Bacteria</taxon>
        <taxon>Pseudomonadati</taxon>
        <taxon>Pseudomonadota</taxon>
        <taxon>Alphaproteobacteria</taxon>
        <taxon>Rhodobacterales</taxon>
        <taxon>Roseobacteraceae</taxon>
        <taxon>Thalassovita</taxon>
    </lineage>
</organism>
<gene>
    <name evidence="1" type="ORF">TL5118_04009</name>
    <name evidence="2" type="ORF">TL5120_02132</name>
</gene>
<protein>
    <submittedName>
        <fullName evidence="2">Uncharacterized protein</fullName>
    </submittedName>
</protein>
<dbReference type="EMBL" id="CYSB01000041">
    <property type="protein sequence ID" value="CUH70034.1"/>
    <property type="molecule type" value="Genomic_DNA"/>
</dbReference>
<evidence type="ECO:0000313" key="2">
    <source>
        <dbReference type="EMBL" id="CUH72336.1"/>
    </source>
</evidence>
<accession>A0A0N7LWU0</accession>
<name>A0A0N7LWU0_9RHOB</name>
<sequence length="186" mass="20088">MSRDLTVAFATALADQNLRPVIFFEGQFATGWVRIWSGLGEVSWNGQSWAGAGSLLGLGAIDETGEVVAGGTAVSLSGVPLDLVQMAIDEARQGLPGRIWLGLLAENGSIIADPVQAFSGRLDVPEIKDDADTCTITISYESRLIDLTVARTWRYTHESQQVLFPGDLGFEYVTAIQDREITWGRG</sequence>
<reference evidence="1 3" key="2">
    <citation type="submission" date="2015-09" db="EMBL/GenBank/DDBJ databases">
        <authorList>
            <person name="Rodrigo-Torres L."/>
            <person name="Arahal D.R."/>
        </authorList>
    </citation>
    <scope>NUCLEOTIDE SEQUENCE [LARGE SCALE GENOMIC DNA]</scope>
    <source>
        <strain evidence="1 3">CECT 5118</strain>
    </source>
</reference>
<evidence type="ECO:0000313" key="3">
    <source>
        <dbReference type="Proteomes" id="UP000051086"/>
    </source>
</evidence>
<reference evidence="2 4" key="1">
    <citation type="submission" date="2015-09" db="EMBL/GenBank/DDBJ databases">
        <authorList>
            <consortium name="Swine Surveillance"/>
        </authorList>
    </citation>
    <scope>NUCLEOTIDE SEQUENCE [LARGE SCALE GENOMIC DNA]</scope>
    <source>
        <strain evidence="2 4">5120</strain>
    </source>
</reference>